<name>A0AAP8SM13_9GAMM</name>
<dbReference type="Pfam" id="PF20789">
    <property type="entry name" value="4HBT_3C"/>
    <property type="match status" value="1"/>
</dbReference>
<dbReference type="PANTHER" id="PTHR38110">
    <property type="entry name" value="CHROMOSOME 23, WHOLE GENOME SHOTGUN SEQUENCE"/>
    <property type="match status" value="1"/>
</dbReference>
<dbReference type="Proteomes" id="UP000235162">
    <property type="component" value="Unassembled WGS sequence"/>
</dbReference>
<gene>
    <name evidence="3" type="ORF">C0029_16335</name>
</gene>
<proteinExistence type="predicted"/>
<dbReference type="InterPro" id="IPR049449">
    <property type="entry name" value="TesB_ACOT8-like_N"/>
</dbReference>
<dbReference type="Pfam" id="PF13622">
    <property type="entry name" value="4HBT_3"/>
    <property type="match status" value="1"/>
</dbReference>
<evidence type="ECO:0000313" key="3">
    <source>
        <dbReference type="EMBL" id="PLW85095.1"/>
    </source>
</evidence>
<dbReference type="Gene3D" id="2.40.160.210">
    <property type="entry name" value="Acyl-CoA thioesterase, double hotdog domain"/>
    <property type="match status" value="1"/>
</dbReference>
<dbReference type="AlphaFoldDB" id="A0AAP8SM13"/>
<protein>
    <submittedName>
        <fullName evidence="3">Thioesterase family protein</fullName>
    </submittedName>
</protein>
<evidence type="ECO:0000313" key="4">
    <source>
        <dbReference type="Proteomes" id="UP000235162"/>
    </source>
</evidence>
<dbReference type="InterPro" id="IPR042171">
    <property type="entry name" value="Acyl-CoA_hotdog"/>
</dbReference>
<comment type="caution">
    <text evidence="3">The sequence shown here is derived from an EMBL/GenBank/DDBJ whole genome shotgun (WGS) entry which is preliminary data.</text>
</comment>
<dbReference type="EMBL" id="PKUR01000004">
    <property type="protein sequence ID" value="PLW85095.1"/>
    <property type="molecule type" value="Genomic_DNA"/>
</dbReference>
<organism evidence="3 4">
    <name type="scientific">Halioglobus japonicus</name>
    <dbReference type="NCBI Taxonomy" id="930805"/>
    <lineage>
        <taxon>Bacteria</taxon>
        <taxon>Pseudomonadati</taxon>
        <taxon>Pseudomonadota</taxon>
        <taxon>Gammaproteobacteria</taxon>
        <taxon>Cellvibrionales</taxon>
        <taxon>Halieaceae</taxon>
        <taxon>Halioglobus</taxon>
    </lineage>
</organism>
<keyword evidence="4" id="KW-1185">Reference proteome</keyword>
<dbReference type="InterPro" id="IPR029069">
    <property type="entry name" value="HotDog_dom_sf"/>
</dbReference>
<dbReference type="KEGG" id="hja:BST95_02070"/>
<accession>A0AAP8SM13</accession>
<dbReference type="SUPFAM" id="SSF54637">
    <property type="entry name" value="Thioesterase/thiol ester dehydrase-isomerase"/>
    <property type="match status" value="2"/>
</dbReference>
<dbReference type="PANTHER" id="PTHR38110:SF1">
    <property type="entry name" value="THIOESTERASE DOMAIN-CONTAINING PROTEIN"/>
    <property type="match status" value="1"/>
</dbReference>
<evidence type="ECO:0000259" key="2">
    <source>
        <dbReference type="Pfam" id="PF20789"/>
    </source>
</evidence>
<dbReference type="InterPro" id="IPR052389">
    <property type="entry name" value="Sec_Metab_Biosynth-Assoc"/>
</dbReference>
<sequence>MSFAQATAVTPDNGAFNAEIHPGWDIGGNANGGYLIALAARAMSAASRPHPVSVTAHYLSPGRPGPVNISTQVVKTGRTFTTLRGTVMGPEKPILELLGCFGEVENVDGTVLVDAEPPAMPPPDECFKLEPSERGFPPPLMGKLDMRMHPEDAAAFEGRPTGQPQTRGWIRFPDDEPVDAFALMLFADAFPPTIFNTELPIGWVPTVEMTTQIRGIPEPGWLRCRFSTRFITGGVLEEDGEIWDESGRLVALSRQLALTPRG</sequence>
<dbReference type="InterPro" id="IPR049450">
    <property type="entry name" value="ACOT8-like_C"/>
</dbReference>
<evidence type="ECO:0000259" key="1">
    <source>
        <dbReference type="Pfam" id="PF13622"/>
    </source>
</evidence>
<reference evidence="3 4" key="1">
    <citation type="submission" date="2018-01" db="EMBL/GenBank/DDBJ databases">
        <title>The draft genome sequence of Halioglobus japonicus S1-36.</title>
        <authorList>
            <person name="Du Z.-J."/>
            <person name="Shi M.-J."/>
        </authorList>
    </citation>
    <scope>NUCLEOTIDE SEQUENCE [LARGE SCALE GENOMIC DNA]</scope>
    <source>
        <strain evidence="3 4">S1-36</strain>
    </source>
</reference>
<feature type="domain" description="Acyl-CoA thioesterase-like N-terminal HotDog" evidence="1">
    <location>
        <begin position="21"/>
        <end position="101"/>
    </location>
</feature>
<feature type="domain" description="Acyl-CoA thioesterase-like C-terminal" evidence="2">
    <location>
        <begin position="125"/>
        <end position="258"/>
    </location>
</feature>
<dbReference type="RefSeq" id="WP_084197955.1">
    <property type="nucleotide sequence ID" value="NZ_BMYL01000004.1"/>
</dbReference>